<dbReference type="PROSITE" id="PS51682">
    <property type="entry name" value="SAM_OMT_I"/>
    <property type="match status" value="1"/>
</dbReference>
<keyword evidence="5" id="KW-1185">Reference proteome</keyword>
<evidence type="ECO:0000313" key="5">
    <source>
        <dbReference type="Proteomes" id="UP000058925"/>
    </source>
</evidence>
<dbReference type="PANTHER" id="PTHR10509">
    <property type="entry name" value="O-METHYLTRANSFERASE-RELATED"/>
    <property type="match status" value="1"/>
</dbReference>
<organism evidence="4 5">
    <name type="scientific">Candidatus Nitrosocosmicus oleophilus</name>
    <dbReference type="NCBI Taxonomy" id="1353260"/>
    <lineage>
        <taxon>Archaea</taxon>
        <taxon>Nitrososphaerota</taxon>
        <taxon>Nitrososphaeria</taxon>
        <taxon>Nitrososphaerales</taxon>
        <taxon>Nitrososphaeraceae</taxon>
        <taxon>Candidatus Nitrosocosmicus</taxon>
    </lineage>
</organism>
<accession>A0A654LZB1</accession>
<dbReference type="InterPro" id="IPR050362">
    <property type="entry name" value="Cation-dep_OMT"/>
</dbReference>
<dbReference type="GO" id="GO:0008757">
    <property type="term" value="F:S-adenosylmethionine-dependent methyltransferase activity"/>
    <property type="evidence" value="ECO:0007669"/>
    <property type="project" value="TreeGrafter"/>
</dbReference>
<keyword evidence="1 4" id="KW-0489">Methyltransferase</keyword>
<dbReference type="InterPro" id="IPR002935">
    <property type="entry name" value="SAM_O-MeTrfase"/>
</dbReference>
<evidence type="ECO:0000256" key="1">
    <source>
        <dbReference type="ARBA" id="ARBA00022603"/>
    </source>
</evidence>
<keyword evidence="2 4" id="KW-0808">Transferase</keyword>
<dbReference type="GO" id="GO:0032259">
    <property type="term" value="P:methylation"/>
    <property type="evidence" value="ECO:0007669"/>
    <property type="project" value="UniProtKB-KW"/>
</dbReference>
<dbReference type="GO" id="GO:0008171">
    <property type="term" value="F:O-methyltransferase activity"/>
    <property type="evidence" value="ECO:0007669"/>
    <property type="project" value="InterPro"/>
</dbReference>
<gene>
    <name evidence="4" type="ORF">NMY3_01407</name>
</gene>
<dbReference type="AlphaFoldDB" id="A0A654LZB1"/>
<dbReference type="PANTHER" id="PTHR10509:SF14">
    <property type="entry name" value="CAFFEOYL-COA O-METHYLTRANSFERASE 3-RELATED"/>
    <property type="match status" value="1"/>
</dbReference>
<dbReference type="Pfam" id="PF01596">
    <property type="entry name" value="Methyltransf_3"/>
    <property type="match status" value="1"/>
</dbReference>
<evidence type="ECO:0000313" key="4">
    <source>
        <dbReference type="EMBL" id="ALI35611.1"/>
    </source>
</evidence>
<dbReference type="CDD" id="cd02440">
    <property type="entry name" value="AdoMet_MTases"/>
    <property type="match status" value="1"/>
</dbReference>
<protein>
    <submittedName>
        <fullName evidence="4">O-methyltransferase</fullName>
        <ecNumber evidence="4">2.1.1.-</ecNumber>
    </submittedName>
</protein>
<dbReference type="Gene3D" id="3.40.50.150">
    <property type="entry name" value="Vaccinia Virus protein VP39"/>
    <property type="match status" value="1"/>
</dbReference>
<dbReference type="EMBL" id="CP012850">
    <property type="protein sequence ID" value="ALI35611.1"/>
    <property type="molecule type" value="Genomic_DNA"/>
</dbReference>
<dbReference type="InterPro" id="IPR029063">
    <property type="entry name" value="SAM-dependent_MTases_sf"/>
</dbReference>
<sequence length="224" mass="25334">MSDVDLNMRSRIVKVLTELEKQSVLERSGLAEVSHEDSMLAITSDTGKFFSILLSAMNTKKILEVGTSVGYSTLWFAYSFYQNKENHSMSKINITTIDNNPLKIKKATTNFKNAGVSGLIEIIEGNALKVLNQLSNHVKENPDDQSQYFDFIFLDADKENLQEYFDLAISIVKKGGVIVTDNVLYPEEYRPSMSKYIEHIRKKDFVQSVTVPIGHGEEVSLKIR</sequence>
<dbReference type="EC" id="2.1.1.-" evidence="4"/>
<dbReference type="SUPFAM" id="SSF53335">
    <property type="entry name" value="S-adenosyl-L-methionine-dependent methyltransferases"/>
    <property type="match status" value="1"/>
</dbReference>
<dbReference type="KEGG" id="taa:NMY3_01407"/>
<name>A0A654LZB1_9ARCH</name>
<reference evidence="5" key="1">
    <citation type="submission" date="2015-10" db="EMBL/GenBank/DDBJ databases">
        <title>Niche specialization of a soil ammonia-oxidizing archaeon, Candidatus Nitrosocosmicus oleophilus.</title>
        <authorList>
            <person name="Jung M.-Y."/>
            <person name="Rhee S.-K."/>
        </authorList>
    </citation>
    <scope>NUCLEOTIDE SEQUENCE [LARGE SCALE GENOMIC DNA]</scope>
    <source>
        <strain evidence="5">MY3</strain>
    </source>
</reference>
<evidence type="ECO:0000256" key="3">
    <source>
        <dbReference type="ARBA" id="ARBA00022691"/>
    </source>
</evidence>
<proteinExistence type="predicted"/>
<dbReference type="Proteomes" id="UP000058925">
    <property type="component" value="Chromosome"/>
</dbReference>
<keyword evidence="3" id="KW-0949">S-adenosyl-L-methionine</keyword>
<evidence type="ECO:0000256" key="2">
    <source>
        <dbReference type="ARBA" id="ARBA00022679"/>
    </source>
</evidence>